<comment type="similarity">
    <text evidence="2">Belongs to the UDP-glycosyltransferase family.</text>
</comment>
<proteinExistence type="inferred from homology"/>
<gene>
    <name evidence="12" type="ORF">PFISCL1PPCAC_11588</name>
    <name evidence="13" type="ORF">PFISCL1PPCAC_28345</name>
</gene>
<evidence type="ECO:0000313" key="12">
    <source>
        <dbReference type="EMBL" id="GMT20291.1"/>
    </source>
</evidence>
<protein>
    <recommendedName>
        <fullName evidence="3">glucuronosyltransferase</fullName>
        <ecNumber evidence="3">2.4.1.17</ecNumber>
    </recommendedName>
</protein>
<evidence type="ECO:0000313" key="14">
    <source>
        <dbReference type="Proteomes" id="UP001432322"/>
    </source>
</evidence>
<feature type="non-terminal residue" evidence="13">
    <location>
        <position position="405"/>
    </location>
</feature>
<evidence type="ECO:0000256" key="5">
    <source>
        <dbReference type="ARBA" id="ARBA00022679"/>
    </source>
</evidence>
<sequence>LGWTYGRHFKRTCERVINEPNLIERLRDEKYDVMITENFDMCGIGISHAIAPRAVIGSSSTFIFGSQLAEFGIESAFSYRPSLITSNLDVHSISSRFWNLLGEFLVCATFWYPRFAVERVLRSHFGSDYPSITEQSANVSYVFTNSEPLIDFAAPTISRVIPIPGIGIIEPKKLDKYWEDLLNLRNRTVLISFGSMAKSIQMPMESKKGILRAISCFPDIIFIWKYEEPEDEFSLNHASKIPNLVLTKWMPQRDILNHSKLALFISHGGMGSTLQMARLGVPGIFVPIFFDQPRNAKLMELRGIGVVFDKFQLHDNEKLAKTIKEMIENPKYVEKARRLSKILASKPFSSKELLLKHVKFAAEFGPLSALRPSSVDMNFSEYHNLDILFVWFFLFPIIIICSFIV</sequence>
<dbReference type="SUPFAM" id="SSF53756">
    <property type="entry name" value="UDP-Glycosyltransferase/glycogen phosphorylase"/>
    <property type="match status" value="1"/>
</dbReference>
<feature type="transmembrane region" description="Helical" evidence="11">
    <location>
        <begin position="387"/>
        <end position="404"/>
    </location>
</feature>
<evidence type="ECO:0000256" key="1">
    <source>
        <dbReference type="ARBA" id="ARBA00004167"/>
    </source>
</evidence>
<name>A0AAV5X322_9BILA</name>
<dbReference type="GO" id="GO:0015020">
    <property type="term" value="F:glucuronosyltransferase activity"/>
    <property type="evidence" value="ECO:0007669"/>
    <property type="project" value="UniProtKB-EC"/>
</dbReference>
<organism evidence="13 14">
    <name type="scientific">Pristionchus fissidentatus</name>
    <dbReference type="NCBI Taxonomy" id="1538716"/>
    <lineage>
        <taxon>Eukaryota</taxon>
        <taxon>Metazoa</taxon>
        <taxon>Ecdysozoa</taxon>
        <taxon>Nematoda</taxon>
        <taxon>Chromadorea</taxon>
        <taxon>Rhabditida</taxon>
        <taxon>Rhabditina</taxon>
        <taxon>Diplogasteromorpha</taxon>
        <taxon>Diplogasteroidea</taxon>
        <taxon>Neodiplogasteridae</taxon>
        <taxon>Pristionchus</taxon>
    </lineage>
</organism>
<evidence type="ECO:0000256" key="9">
    <source>
        <dbReference type="ARBA" id="ARBA00023136"/>
    </source>
</evidence>
<comment type="catalytic activity">
    <reaction evidence="10">
        <text>glucuronate acceptor + UDP-alpha-D-glucuronate = acceptor beta-D-glucuronoside + UDP + H(+)</text>
        <dbReference type="Rhea" id="RHEA:21032"/>
        <dbReference type="ChEBI" id="CHEBI:15378"/>
        <dbReference type="ChEBI" id="CHEBI:58052"/>
        <dbReference type="ChEBI" id="CHEBI:58223"/>
        <dbReference type="ChEBI" id="CHEBI:132367"/>
        <dbReference type="ChEBI" id="CHEBI:132368"/>
        <dbReference type="EC" id="2.4.1.17"/>
    </reaction>
</comment>
<evidence type="ECO:0000256" key="8">
    <source>
        <dbReference type="ARBA" id="ARBA00022989"/>
    </source>
</evidence>
<keyword evidence="5" id="KW-0808">Transferase</keyword>
<evidence type="ECO:0000256" key="10">
    <source>
        <dbReference type="ARBA" id="ARBA00047475"/>
    </source>
</evidence>
<comment type="caution">
    <text evidence="13">The sequence shown here is derived from an EMBL/GenBank/DDBJ whole genome shotgun (WGS) entry which is preliminary data.</text>
</comment>
<evidence type="ECO:0000256" key="6">
    <source>
        <dbReference type="ARBA" id="ARBA00022692"/>
    </source>
</evidence>
<dbReference type="InterPro" id="IPR050271">
    <property type="entry name" value="UDP-glycosyltransferase"/>
</dbReference>
<dbReference type="EMBL" id="BTSY01000003">
    <property type="protein sequence ID" value="GMT20291.1"/>
    <property type="molecule type" value="Genomic_DNA"/>
</dbReference>
<evidence type="ECO:0000256" key="7">
    <source>
        <dbReference type="ARBA" id="ARBA00022729"/>
    </source>
</evidence>
<dbReference type="EMBL" id="BTSY01000027">
    <property type="protein sequence ID" value="GMT37048.1"/>
    <property type="molecule type" value="Genomic_DNA"/>
</dbReference>
<keyword evidence="4" id="KW-0328">Glycosyltransferase</keyword>
<dbReference type="CDD" id="cd03784">
    <property type="entry name" value="GT1_Gtf-like"/>
    <property type="match status" value="1"/>
</dbReference>
<evidence type="ECO:0000256" key="11">
    <source>
        <dbReference type="SAM" id="Phobius"/>
    </source>
</evidence>
<evidence type="ECO:0000256" key="2">
    <source>
        <dbReference type="ARBA" id="ARBA00009995"/>
    </source>
</evidence>
<keyword evidence="7" id="KW-0732">Signal</keyword>
<evidence type="ECO:0000256" key="4">
    <source>
        <dbReference type="ARBA" id="ARBA00022676"/>
    </source>
</evidence>
<keyword evidence="6 11" id="KW-0812">Transmembrane</keyword>
<reference evidence="13" key="1">
    <citation type="submission" date="2023-10" db="EMBL/GenBank/DDBJ databases">
        <title>Genome assembly of Pristionchus species.</title>
        <authorList>
            <person name="Yoshida K."/>
            <person name="Sommer R.J."/>
        </authorList>
    </citation>
    <scope>NUCLEOTIDE SEQUENCE</scope>
    <source>
        <strain evidence="13">RS5133</strain>
    </source>
</reference>
<dbReference type="EC" id="2.4.1.17" evidence="3"/>
<evidence type="ECO:0000313" key="13">
    <source>
        <dbReference type="EMBL" id="GMT37048.1"/>
    </source>
</evidence>
<dbReference type="InterPro" id="IPR002213">
    <property type="entry name" value="UDP_glucos_trans"/>
</dbReference>
<dbReference type="Pfam" id="PF00201">
    <property type="entry name" value="UDPGT"/>
    <property type="match status" value="1"/>
</dbReference>
<comment type="subcellular location">
    <subcellularLocation>
        <location evidence="1">Membrane</location>
        <topology evidence="1">Single-pass membrane protein</topology>
    </subcellularLocation>
</comment>
<keyword evidence="14" id="KW-1185">Reference proteome</keyword>
<accession>A0AAV5X322</accession>
<dbReference type="Proteomes" id="UP001432322">
    <property type="component" value="Unassembled WGS sequence"/>
</dbReference>
<dbReference type="PANTHER" id="PTHR48043:SF23">
    <property type="entry name" value="UDP-GLUCURONOSYLTRANSFERASE"/>
    <property type="match status" value="1"/>
</dbReference>
<dbReference type="PANTHER" id="PTHR48043">
    <property type="entry name" value="EG:EG0003.4 PROTEIN-RELATED"/>
    <property type="match status" value="1"/>
</dbReference>
<dbReference type="FunFam" id="3.40.50.2000:FF:000038">
    <property type="entry name" value="UDP-GlucuronosylTransferase"/>
    <property type="match status" value="1"/>
</dbReference>
<evidence type="ECO:0000256" key="3">
    <source>
        <dbReference type="ARBA" id="ARBA00012544"/>
    </source>
</evidence>
<feature type="non-terminal residue" evidence="13">
    <location>
        <position position="1"/>
    </location>
</feature>
<dbReference type="Gene3D" id="3.40.50.2000">
    <property type="entry name" value="Glycogen Phosphorylase B"/>
    <property type="match status" value="1"/>
</dbReference>
<keyword evidence="9 11" id="KW-0472">Membrane</keyword>
<dbReference type="AlphaFoldDB" id="A0AAV5X322"/>
<keyword evidence="8 11" id="KW-1133">Transmembrane helix</keyword>
<dbReference type="GO" id="GO:0016020">
    <property type="term" value="C:membrane"/>
    <property type="evidence" value="ECO:0007669"/>
    <property type="project" value="UniProtKB-SubCell"/>
</dbReference>